<evidence type="ECO:0000259" key="1">
    <source>
        <dbReference type="PROSITE" id="PS52015"/>
    </source>
</evidence>
<accession>A0ABU8I5U5</accession>
<dbReference type="InterPro" id="IPR037682">
    <property type="entry name" value="TonB_C"/>
</dbReference>
<sequence length="154" mass="17078">MRLPIILSSFALFVVSQLLFVNLSFSQEVLPTQTAKQDTVYDSTSLENFGREGVVAAEPLKGMTNFRKMILNNYRLPASAITNGVKGAVICSFVITKEGKLTDVKIVQHLGHGTGEELRRVIRSSSKKYLWKPGTVDGQPKSIRYNIPFTISTN</sequence>
<dbReference type="Pfam" id="PF03544">
    <property type="entry name" value="TonB_C"/>
    <property type="match status" value="1"/>
</dbReference>
<name>A0ABU8I5U5_9SPHI</name>
<dbReference type="Proteomes" id="UP001363035">
    <property type="component" value="Unassembled WGS sequence"/>
</dbReference>
<evidence type="ECO:0000313" key="3">
    <source>
        <dbReference type="Proteomes" id="UP001363035"/>
    </source>
</evidence>
<organism evidence="2 3">
    <name type="scientific">Sphingobacterium tenebrionis</name>
    <dbReference type="NCBI Taxonomy" id="3111775"/>
    <lineage>
        <taxon>Bacteria</taxon>
        <taxon>Pseudomonadati</taxon>
        <taxon>Bacteroidota</taxon>
        <taxon>Sphingobacteriia</taxon>
        <taxon>Sphingobacteriales</taxon>
        <taxon>Sphingobacteriaceae</taxon>
        <taxon>Sphingobacterium</taxon>
    </lineage>
</organism>
<dbReference type="PROSITE" id="PS52015">
    <property type="entry name" value="TONB_CTD"/>
    <property type="match status" value="1"/>
</dbReference>
<comment type="caution">
    <text evidence="2">The sequence shown here is derived from an EMBL/GenBank/DDBJ whole genome shotgun (WGS) entry which is preliminary data.</text>
</comment>
<feature type="domain" description="TonB C-terminal" evidence="1">
    <location>
        <begin position="61"/>
        <end position="154"/>
    </location>
</feature>
<dbReference type="Gene3D" id="3.30.1150.10">
    <property type="match status" value="1"/>
</dbReference>
<dbReference type="RefSeq" id="WP_336557461.1">
    <property type="nucleotide sequence ID" value="NZ_JAYLLN010000011.1"/>
</dbReference>
<dbReference type="InterPro" id="IPR051045">
    <property type="entry name" value="TonB-dependent_transducer"/>
</dbReference>
<evidence type="ECO:0000313" key="2">
    <source>
        <dbReference type="EMBL" id="MEI5984555.1"/>
    </source>
</evidence>
<keyword evidence="3" id="KW-1185">Reference proteome</keyword>
<proteinExistence type="predicted"/>
<gene>
    <name evidence="2" type="ORF">VJ786_06555</name>
</gene>
<reference evidence="2 3" key="1">
    <citation type="submission" date="2024-01" db="EMBL/GenBank/DDBJ databases">
        <title>Sphingobacterium tenebrionis sp. nov., a novel endophyte isolated from tenebrio molitor intestines.</title>
        <authorList>
            <person name="Zhang C."/>
        </authorList>
    </citation>
    <scope>NUCLEOTIDE SEQUENCE [LARGE SCALE GENOMIC DNA]</scope>
    <source>
        <strain evidence="2 3">PU5-4</strain>
    </source>
</reference>
<dbReference type="PANTHER" id="PTHR33446">
    <property type="entry name" value="PROTEIN TONB-RELATED"/>
    <property type="match status" value="1"/>
</dbReference>
<protein>
    <submittedName>
        <fullName evidence="2">Energy transducer TonB</fullName>
    </submittedName>
</protein>
<dbReference type="SUPFAM" id="SSF74653">
    <property type="entry name" value="TolA/TonB C-terminal domain"/>
    <property type="match status" value="1"/>
</dbReference>
<dbReference type="EMBL" id="JAYLLN010000011">
    <property type="protein sequence ID" value="MEI5984555.1"/>
    <property type="molecule type" value="Genomic_DNA"/>
</dbReference>
<dbReference type="PANTHER" id="PTHR33446:SF2">
    <property type="entry name" value="PROTEIN TONB"/>
    <property type="match status" value="1"/>
</dbReference>